<feature type="coiled-coil region" evidence="6">
    <location>
        <begin position="196"/>
        <end position="223"/>
    </location>
</feature>
<keyword evidence="3" id="KW-0221">Differentiation</keyword>
<organism evidence="8 9">
    <name type="scientific">Heracleum sosnowskyi</name>
    <dbReference type="NCBI Taxonomy" id="360622"/>
    <lineage>
        <taxon>Eukaryota</taxon>
        <taxon>Viridiplantae</taxon>
        <taxon>Streptophyta</taxon>
        <taxon>Embryophyta</taxon>
        <taxon>Tracheophyta</taxon>
        <taxon>Spermatophyta</taxon>
        <taxon>Magnoliopsida</taxon>
        <taxon>eudicotyledons</taxon>
        <taxon>Gunneridae</taxon>
        <taxon>Pentapetalae</taxon>
        <taxon>asterids</taxon>
        <taxon>campanulids</taxon>
        <taxon>Apiales</taxon>
        <taxon>Apiaceae</taxon>
        <taxon>Apioideae</taxon>
        <taxon>apioid superclade</taxon>
        <taxon>Tordylieae</taxon>
        <taxon>Tordyliinae</taxon>
        <taxon>Heracleum</taxon>
    </lineage>
</organism>
<evidence type="ECO:0000256" key="3">
    <source>
        <dbReference type="ARBA" id="ARBA00022782"/>
    </source>
</evidence>
<name>A0AAD8HHR4_9APIA</name>
<dbReference type="GO" id="GO:0030154">
    <property type="term" value="P:cell differentiation"/>
    <property type="evidence" value="ECO:0007669"/>
    <property type="project" value="UniProtKB-KW"/>
</dbReference>
<dbReference type="PRINTS" id="PR01228">
    <property type="entry name" value="EGGSHELL"/>
</dbReference>
<feature type="compositionally biased region" description="Gly residues" evidence="7">
    <location>
        <begin position="349"/>
        <end position="360"/>
    </location>
</feature>
<keyword evidence="9" id="KW-1185">Reference proteome</keyword>
<feature type="compositionally biased region" description="Low complexity" evidence="7">
    <location>
        <begin position="430"/>
        <end position="442"/>
    </location>
</feature>
<feature type="compositionally biased region" description="Gly residues" evidence="7">
    <location>
        <begin position="319"/>
        <end position="333"/>
    </location>
</feature>
<evidence type="ECO:0000256" key="6">
    <source>
        <dbReference type="SAM" id="Coils"/>
    </source>
</evidence>
<feature type="compositionally biased region" description="Low complexity" evidence="7">
    <location>
        <begin position="334"/>
        <end position="348"/>
    </location>
</feature>
<dbReference type="GO" id="GO:0009908">
    <property type="term" value="P:flower development"/>
    <property type="evidence" value="ECO:0007669"/>
    <property type="project" value="UniProtKB-KW"/>
</dbReference>
<dbReference type="Proteomes" id="UP001237642">
    <property type="component" value="Unassembled WGS sequence"/>
</dbReference>
<feature type="compositionally biased region" description="Low complexity" evidence="7">
    <location>
        <begin position="381"/>
        <end position="392"/>
    </location>
</feature>
<feature type="compositionally biased region" description="Low complexity" evidence="7">
    <location>
        <begin position="453"/>
        <end position="469"/>
    </location>
</feature>
<feature type="compositionally biased region" description="Gly residues" evidence="7">
    <location>
        <begin position="370"/>
        <end position="380"/>
    </location>
</feature>
<evidence type="ECO:0000256" key="1">
    <source>
        <dbReference type="ARBA" id="ARBA00005405"/>
    </source>
</evidence>
<protein>
    <submittedName>
        <fullName evidence="8">Uncharacterized protein</fullName>
    </submittedName>
</protein>
<reference evidence="8" key="1">
    <citation type="submission" date="2023-02" db="EMBL/GenBank/DDBJ databases">
        <title>Genome of toxic invasive species Heracleum sosnowskyi carries increased number of genes despite the absence of recent whole-genome duplications.</title>
        <authorList>
            <person name="Schelkunov M."/>
            <person name="Shtratnikova V."/>
            <person name="Makarenko M."/>
            <person name="Klepikova A."/>
            <person name="Omelchenko D."/>
            <person name="Novikova G."/>
            <person name="Obukhova E."/>
            <person name="Bogdanov V."/>
            <person name="Penin A."/>
            <person name="Logacheva M."/>
        </authorList>
    </citation>
    <scope>NUCLEOTIDE SEQUENCE</scope>
    <source>
        <strain evidence="8">Hsosn_3</strain>
        <tissue evidence="8">Leaf</tissue>
    </source>
</reference>
<keyword evidence="5" id="KW-0287">Flowering</keyword>
<evidence type="ECO:0000313" key="8">
    <source>
        <dbReference type="EMBL" id="KAK1366878.1"/>
    </source>
</evidence>
<accession>A0AAD8HHR4</accession>
<feature type="compositionally biased region" description="Gly residues" evidence="7">
    <location>
        <begin position="470"/>
        <end position="484"/>
    </location>
</feature>
<feature type="compositionally biased region" description="Gly residues" evidence="7">
    <location>
        <begin position="393"/>
        <end position="429"/>
    </location>
</feature>
<evidence type="ECO:0000256" key="5">
    <source>
        <dbReference type="ARBA" id="ARBA00023089"/>
    </source>
</evidence>
<comment type="similarity">
    <text evidence="1">Belongs to the FLX family.</text>
</comment>
<feature type="coiled-coil region" evidence="6">
    <location>
        <begin position="130"/>
        <end position="157"/>
    </location>
</feature>
<dbReference type="EMBL" id="JAUIZM010000009">
    <property type="protein sequence ID" value="KAK1366878.1"/>
    <property type="molecule type" value="Genomic_DNA"/>
</dbReference>
<feature type="compositionally biased region" description="Gly residues" evidence="7">
    <location>
        <begin position="443"/>
        <end position="452"/>
    </location>
</feature>
<dbReference type="AlphaFoldDB" id="A0AAD8HHR4"/>
<feature type="region of interest" description="Disordered" evidence="7">
    <location>
        <begin position="1"/>
        <end position="21"/>
    </location>
</feature>
<gene>
    <name evidence="8" type="ORF">POM88_042439</name>
</gene>
<dbReference type="InterPro" id="IPR040353">
    <property type="entry name" value="FLX/FLX-like"/>
</dbReference>
<keyword evidence="4 6" id="KW-0175">Coiled coil</keyword>
<comment type="caution">
    <text evidence="8">The sequence shown here is derived from an EMBL/GenBank/DDBJ whole genome shotgun (WGS) entry which is preliminary data.</text>
</comment>
<evidence type="ECO:0000256" key="2">
    <source>
        <dbReference type="ARBA" id="ARBA00022473"/>
    </source>
</evidence>
<evidence type="ECO:0000313" key="9">
    <source>
        <dbReference type="Proteomes" id="UP001237642"/>
    </source>
</evidence>
<feature type="compositionally biased region" description="Low complexity" evidence="7">
    <location>
        <begin position="485"/>
        <end position="498"/>
    </location>
</feature>
<proteinExistence type="inferred from homology"/>
<keyword evidence="2" id="KW-0217">Developmental protein</keyword>
<sequence length="498" mass="49221">MASRGHLPPGYVGRSEQAPGMMRHDPFSTANRTFETLPPELLNNKLVAQEAEIERLAGDNHRLASTHVALRHDLVASQQDIQRLRAHIRSTQTEADIQIRVLLEKIAKMEAERSAGKSIEEDLQQAHIEAQGLLKTNQELSVQIQKASQEMEIARADIKRLPEMHTELESMKNEHQRLRTTFEYEKGWNMEKVEKLKVMEKDLIGMSRERDNLRAQVANAERRARVPNPYGAPYMHSAGGYVDNYSRSMQTSIGVSGEMGPYGVGNATTNNVGGAAFPGSAGGAFNQSHGLRKDLGLNLGGAGVGIGTGIGIGLGGGGSGSGAGAGSGAGSGSGSRSSSGSGSASSSGSGSGSSGSGAGSEAGSHSGSSAGSGSGGGSSGAGSEAGSHAGSRAGSGSGSGGGSSEAGSGAGSEAGSHAGSGSGSGGGSSEAGSEAGSHAGSHAGSGSGGGSSEAGSEAGSYAGSHAGSRDGSGAGSEAGSGAGSHAGSRAGSGSNDNN</sequence>
<feature type="region of interest" description="Disordered" evidence="7">
    <location>
        <begin position="319"/>
        <end position="498"/>
    </location>
</feature>
<evidence type="ECO:0000256" key="4">
    <source>
        <dbReference type="ARBA" id="ARBA00023054"/>
    </source>
</evidence>
<dbReference type="PANTHER" id="PTHR33405:SF18">
    <property type="entry name" value="PROTEIN FLX-LIKE 4"/>
    <property type="match status" value="1"/>
</dbReference>
<evidence type="ECO:0000256" key="7">
    <source>
        <dbReference type="SAM" id="MobiDB-lite"/>
    </source>
</evidence>
<dbReference type="PANTHER" id="PTHR33405">
    <property type="entry name" value="PROTEIN FLX-LIKE 2"/>
    <property type="match status" value="1"/>
</dbReference>
<reference evidence="8" key="2">
    <citation type="submission" date="2023-05" db="EMBL/GenBank/DDBJ databases">
        <authorList>
            <person name="Schelkunov M.I."/>
        </authorList>
    </citation>
    <scope>NUCLEOTIDE SEQUENCE</scope>
    <source>
        <strain evidence="8">Hsosn_3</strain>
        <tissue evidence="8">Leaf</tissue>
    </source>
</reference>